<evidence type="ECO:0000313" key="2">
    <source>
        <dbReference type="Proteomes" id="UP001249851"/>
    </source>
</evidence>
<accession>A0AAD9QYL7</accession>
<dbReference type="PANTHER" id="PTHR46880:SF5">
    <property type="entry name" value="DUF4371 DOMAIN-CONTAINING PROTEIN"/>
    <property type="match status" value="1"/>
</dbReference>
<dbReference type="EMBL" id="JARQWQ010000009">
    <property type="protein sequence ID" value="KAK2569829.1"/>
    <property type="molecule type" value="Genomic_DNA"/>
</dbReference>
<evidence type="ECO:0000313" key="1">
    <source>
        <dbReference type="EMBL" id="KAK2569829.1"/>
    </source>
</evidence>
<dbReference type="AlphaFoldDB" id="A0AAD9QYL7"/>
<protein>
    <submittedName>
        <fullName evidence="1">Uncharacterized protein</fullName>
    </submittedName>
</protein>
<sequence length="255" mass="28353">AVLPDLATLSRVFQRGTINYILPAITYTTDNLTKIAQDETPITQLQVDVKESGRLSTCEFQSNKHKKQVLRNLLMNYTQVLKENIDSRFQDAMPVVYAFSIFNANALPNRGTAEFTTYGSKEIGTLSIHYFPAWTERGASAVKRVKSRLRSSMTNQMLTNQMLEALLHVFINGPPVSEAQKLKRRKLLPPANPANPGVTSSGKLQSEVQANLVDSAVQTDIQVQEEQEEEVEEASVQAEVEAAVEAFKLADDQPN</sequence>
<comment type="caution">
    <text evidence="1">The sequence shown here is derived from an EMBL/GenBank/DDBJ whole genome shotgun (WGS) entry which is preliminary data.</text>
</comment>
<dbReference type="Proteomes" id="UP001249851">
    <property type="component" value="Unassembled WGS sequence"/>
</dbReference>
<organism evidence="1 2">
    <name type="scientific">Acropora cervicornis</name>
    <name type="common">Staghorn coral</name>
    <dbReference type="NCBI Taxonomy" id="6130"/>
    <lineage>
        <taxon>Eukaryota</taxon>
        <taxon>Metazoa</taxon>
        <taxon>Cnidaria</taxon>
        <taxon>Anthozoa</taxon>
        <taxon>Hexacorallia</taxon>
        <taxon>Scleractinia</taxon>
        <taxon>Astrocoeniina</taxon>
        <taxon>Acroporidae</taxon>
        <taxon>Acropora</taxon>
    </lineage>
</organism>
<gene>
    <name evidence="1" type="ORF">P5673_005680</name>
</gene>
<proteinExistence type="predicted"/>
<keyword evidence="2" id="KW-1185">Reference proteome</keyword>
<reference evidence="1" key="1">
    <citation type="journal article" date="2023" name="G3 (Bethesda)">
        <title>Whole genome assembly and annotation of the endangered Caribbean coral Acropora cervicornis.</title>
        <authorList>
            <person name="Selwyn J.D."/>
            <person name="Vollmer S.V."/>
        </authorList>
    </citation>
    <scope>NUCLEOTIDE SEQUENCE</scope>
    <source>
        <strain evidence="1">K2</strain>
    </source>
</reference>
<reference evidence="1" key="2">
    <citation type="journal article" date="2023" name="Science">
        <title>Genomic signatures of disease resistance in endangered staghorn corals.</title>
        <authorList>
            <person name="Vollmer S.V."/>
            <person name="Selwyn J.D."/>
            <person name="Despard B.A."/>
            <person name="Roesel C.L."/>
        </authorList>
    </citation>
    <scope>NUCLEOTIDE SEQUENCE</scope>
    <source>
        <strain evidence="1">K2</strain>
    </source>
</reference>
<name>A0AAD9QYL7_ACRCE</name>
<dbReference type="PANTHER" id="PTHR46880">
    <property type="entry name" value="RAS-ASSOCIATING DOMAIN-CONTAINING PROTEIN"/>
    <property type="match status" value="1"/>
</dbReference>
<feature type="non-terminal residue" evidence="1">
    <location>
        <position position="1"/>
    </location>
</feature>